<dbReference type="RefSeq" id="XP_012898714.1">
    <property type="nucleotide sequence ID" value="XM_013043260.1"/>
</dbReference>
<feature type="transmembrane region" description="Helical" evidence="1">
    <location>
        <begin position="260"/>
        <end position="281"/>
    </location>
</feature>
<keyword evidence="3" id="KW-1185">Reference proteome</keyword>
<keyword evidence="1" id="KW-1133">Transmembrane helix</keyword>
<accession>D8M9C7</accession>
<evidence type="ECO:0000256" key="1">
    <source>
        <dbReference type="SAM" id="Phobius"/>
    </source>
</evidence>
<sequence>MLPDSDMNFCFTTNNIKLTSSRVFTAITVSKKYQEILQESERDGSCLITCQHIYTGIKLTLLFQKEENIKFTYFIRYARRVVGFRSLYRVFRYFLKQSGILTDNNHNMIIYLSLIFYLQVHLGGKTENLLLSDLFTGFLDQISQGSILLSPSNQKGFTFYRYAKSVESKLDVHLDFESKESERIFKRIIKLCESSSTVLRQFSSMREYKGNIAGHLFSNYPRITQAMQSSSFYSSLEKNEKGSVKRVKKRQINPEDNLKVIQLLVVLIVFTMLFIVVILFLKYRESLKKPAIPQILLGDFIESRETFV</sequence>
<proteinExistence type="predicted"/>
<protein>
    <submittedName>
        <fullName evidence="2">Uncharacterized protein</fullName>
    </submittedName>
</protein>
<evidence type="ECO:0000313" key="3">
    <source>
        <dbReference type="Proteomes" id="UP000008312"/>
    </source>
</evidence>
<name>D8M9C7_BLAHO</name>
<dbReference type="Proteomes" id="UP000008312">
    <property type="component" value="Unassembled WGS sequence"/>
</dbReference>
<evidence type="ECO:0000313" key="2">
    <source>
        <dbReference type="EMBL" id="CBK24666.2"/>
    </source>
</evidence>
<keyword evidence="1" id="KW-0812">Transmembrane</keyword>
<dbReference type="GeneID" id="24921405"/>
<gene>
    <name evidence="2" type="ORF">GSBLH_T00004376001</name>
</gene>
<dbReference type="AlphaFoldDB" id="D8M9C7"/>
<keyword evidence="1" id="KW-0472">Membrane</keyword>
<dbReference type="InParanoid" id="D8M9C7"/>
<dbReference type="EMBL" id="FN668688">
    <property type="protein sequence ID" value="CBK24666.2"/>
    <property type="molecule type" value="Genomic_DNA"/>
</dbReference>
<reference evidence="2" key="1">
    <citation type="submission" date="2010-02" db="EMBL/GenBank/DDBJ databases">
        <title>Sequencing and annotation of the Blastocystis hominis genome.</title>
        <authorList>
            <person name="Wincker P."/>
        </authorList>
    </citation>
    <scope>NUCLEOTIDE SEQUENCE</scope>
    <source>
        <strain evidence="2">Singapore isolate B</strain>
    </source>
</reference>
<organism evidence="2">
    <name type="scientific">Blastocystis hominis</name>
    <dbReference type="NCBI Taxonomy" id="12968"/>
    <lineage>
        <taxon>Eukaryota</taxon>
        <taxon>Sar</taxon>
        <taxon>Stramenopiles</taxon>
        <taxon>Bigyra</taxon>
        <taxon>Opalozoa</taxon>
        <taxon>Opalinata</taxon>
        <taxon>Blastocystidae</taxon>
        <taxon>Blastocystis</taxon>
    </lineage>
</organism>
<dbReference type="OrthoDB" id="273917at2759"/>